<keyword evidence="1" id="KW-0175">Coiled coil</keyword>
<organism evidence="4 5">
    <name type="scientific">Haloferax sulfurifontis</name>
    <dbReference type="NCBI Taxonomy" id="255616"/>
    <lineage>
        <taxon>Archaea</taxon>
        <taxon>Methanobacteriati</taxon>
        <taxon>Methanobacteriota</taxon>
        <taxon>Stenosarchaea group</taxon>
        <taxon>Halobacteria</taxon>
        <taxon>Halobacteriales</taxon>
        <taxon>Haloferacaceae</taxon>
        <taxon>Haloferax</taxon>
    </lineage>
</organism>
<keyword evidence="3" id="KW-1133">Transmembrane helix</keyword>
<protein>
    <submittedName>
        <fullName evidence="4">Uncharacterized protein</fullName>
    </submittedName>
</protein>
<keyword evidence="3" id="KW-0472">Membrane</keyword>
<comment type="caution">
    <text evidence="4">The sequence shown here is derived from an EMBL/GenBank/DDBJ whole genome shotgun (WGS) entry which is preliminary data.</text>
</comment>
<accession>A0A830E1W5</accession>
<evidence type="ECO:0000256" key="3">
    <source>
        <dbReference type="SAM" id="Phobius"/>
    </source>
</evidence>
<dbReference type="Proteomes" id="UP000646833">
    <property type="component" value="Unassembled WGS sequence"/>
</dbReference>
<proteinExistence type="predicted"/>
<evidence type="ECO:0000256" key="2">
    <source>
        <dbReference type="SAM" id="MobiDB-lite"/>
    </source>
</evidence>
<sequence>MAGSMIDFTRQGLRKATKFVEGDYSGINPRQFYRTLKRSLEEIQEDNDFKYQTTGTQGSDLEIKSEDVGQNTGVVKGRLLAESDWYIVGDGNLEYRPYGPHGTLSIIIGLFFLLLGIGEALWGIIGILLIVAGGYGYWQTESGEFAISRQDVIRVLMTGEVSERTVDTEQESRTDIFANMSVVYAGDAFVAVETEEIDNLKWTLRRELVSQVKRWHNQIVDSEQEQLTVEDGFTWHLKAWANRNLESDRHEIDSVQSKLLTGPFEYRLNYTDRLEKQLSDEMQQQLAGHEEELMVELEELAEDLDIFVEREGLEHTNRVEQRQNTDTPQVEGRKDSL</sequence>
<feature type="coiled-coil region" evidence="1">
    <location>
        <begin position="279"/>
        <end position="310"/>
    </location>
</feature>
<feature type="transmembrane region" description="Helical" evidence="3">
    <location>
        <begin position="106"/>
        <end position="138"/>
    </location>
</feature>
<dbReference type="RefSeq" id="WP_229722615.1">
    <property type="nucleotide sequence ID" value="NZ_BMCI01000004.1"/>
</dbReference>
<evidence type="ECO:0000256" key="1">
    <source>
        <dbReference type="SAM" id="Coils"/>
    </source>
</evidence>
<reference evidence="4" key="1">
    <citation type="journal article" date="2014" name="Int. J. Syst. Evol. Microbiol.">
        <title>Complete genome sequence of Corynebacterium casei LMG S-19264T (=DSM 44701T), isolated from a smear-ripened cheese.</title>
        <authorList>
            <consortium name="US DOE Joint Genome Institute (JGI-PGF)"/>
            <person name="Walter F."/>
            <person name="Albersmeier A."/>
            <person name="Kalinowski J."/>
            <person name="Ruckert C."/>
        </authorList>
    </citation>
    <scope>NUCLEOTIDE SEQUENCE</scope>
    <source>
        <strain evidence="4">CCM 7217</strain>
    </source>
</reference>
<keyword evidence="3" id="KW-0812">Transmembrane</keyword>
<gene>
    <name evidence="4" type="ORF">GCM10007209_24090</name>
</gene>
<feature type="region of interest" description="Disordered" evidence="2">
    <location>
        <begin position="315"/>
        <end position="337"/>
    </location>
</feature>
<dbReference type="AlphaFoldDB" id="A0A830E1W5"/>
<evidence type="ECO:0000313" key="5">
    <source>
        <dbReference type="Proteomes" id="UP000646833"/>
    </source>
</evidence>
<name>A0A830E1W5_9EURY</name>
<evidence type="ECO:0000313" key="4">
    <source>
        <dbReference type="EMBL" id="GGC61164.1"/>
    </source>
</evidence>
<reference evidence="4" key="2">
    <citation type="submission" date="2020-09" db="EMBL/GenBank/DDBJ databases">
        <authorList>
            <person name="Sun Q."/>
            <person name="Sedlacek I."/>
        </authorList>
    </citation>
    <scope>NUCLEOTIDE SEQUENCE</scope>
    <source>
        <strain evidence="4">CCM 7217</strain>
    </source>
</reference>
<dbReference type="EMBL" id="BMCI01000004">
    <property type="protein sequence ID" value="GGC61164.1"/>
    <property type="molecule type" value="Genomic_DNA"/>
</dbReference>